<dbReference type="InterPro" id="IPR000620">
    <property type="entry name" value="EamA_dom"/>
</dbReference>
<reference evidence="10 11" key="1">
    <citation type="journal article" date="2016" name="Int. J. Syst. Evol. Microbiol.">
        <title>Agromyces aureus sp. nov., isolated from the rhizosphere of Salix caprea L. grown in a heavy-metal-contaminated soil.</title>
        <authorList>
            <person name="Corretto E."/>
            <person name="Antonielli L."/>
            <person name="Sessitsch A."/>
            <person name="Compant S."/>
            <person name="Gorfer M."/>
            <person name="Kuffner M."/>
            <person name="Brader G."/>
        </authorList>
    </citation>
    <scope>NUCLEOTIDE SEQUENCE [LARGE SCALE GENOMIC DNA]</scope>
    <source>
        <strain evidence="10 11">AR33</strain>
    </source>
</reference>
<dbReference type="OrthoDB" id="369870at2"/>
<evidence type="ECO:0000256" key="2">
    <source>
        <dbReference type="ARBA" id="ARBA00007362"/>
    </source>
</evidence>
<feature type="transmembrane region" description="Helical" evidence="8">
    <location>
        <begin position="193"/>
        <end position="216"/>
    </location>
</feature>
<dbReference type="InterPro" id="IPR004626">
    <property type="entry name" value="RarD"/>
</dbReference>
<evidence type="ECO:0000256" key="5">
    <source>
        <dbReference type="ARBA" id="ARBA00022692"/>
    </source>
</evidence>
<evidence type="ECO:0000256" key="4">
    <source>
        <dbReference type="ARBA" id="ARBA00022475"/>
    </source>
</evidence>
<evidence type="ECO:0000256" key="8">
    <source>
        <dbReference type="SAM" id="Phobius"/>
    </source>
</evidence>
<dbReference type="STRING" id="453304.ATC03_15080"/>
<evidence type="ECO:0000256" key="6">
    <source>
        <dbReference type="ARBA" id="ARBA00022989"/>
    </source>
</evidence>
<dbReference type="PANTHER" id="PTHR22911">
    <property type="entry name" value="ACYL-MALONYL CONDENSING ENZYME-RELATED"/>
    <property type="match status" value="1"/>
</dbReference>
<feature type="transmembrane region" description="Helical" evidence="8">
    <location>
        <begin position="247"/>
        <end position="266"/>
    </location>
</feature>
<feature type="domain" description="EamA" evidence="9">
    <location>
        <begin position="15"/>
        <end position="149"/>
    </location>
</feature>
<dbReference type="Proteomes" id="UP000078437">
    <property type="component" value="Chromosome"/>
</dbReference>
<evidence type="ECO:0000256" key="1">
    <source>
        <dbReference type="ARBA" id="ARBA00004651"/>
    </source>
</evidence>
<dbReference type="AlphaFoldDB" id="A0A191WL76"/>
<organism evidence="10 11">
    <name type="scientific">Agromyces aureus</name>
    <dbReference type="NCBI Taxonomy" id="453304"/>
    <lineage>
        <taxon>Bacteria</taxon>
        <taxon>Bacillati</taxon>
        <taxon>Actinomycetota</taxon>
        <taxon>Actinomycetes</taxon>
        <taxon>Micrococcales</taxon>
        <taxon>Microbacteriaceae</taxon>
        <taxon>Agromyces</taxon>
    </lineage>
</organism>
<reference evidence="11" key="2">
    <citation type="submission" date="2016-01" db="EMBL/GenBank/DDBJ databases">
        <title>Complete genome sequence of Agromyces aureus AR33T and comparison with related organisms.</title>
        <authorList>
            <person name="Corretto E."/>
            <person name="Antonielli L."/>
            <person name="Sessitsch A."/>
            <person name="Brader G."/>
        </authorList>
    </citation>
    <scope>NUCLEOTIDE SEQUENCE [LARGE SCALE GENOMIC DNA]</scope>
    <source>
        <strain evidence="11">AR33</strain>
    </source>
</reference>
<feature type="transmembrane region" description="Helical" evidence="8">
    <location>
        <begin position="109"/>
        <end position="127"/>
    </location>
</feature>
<feature type="transmembrane region" description="Helical" evidence="8">
    <location>
        <begin position="222"/>
        <end position="240"/>
    </location>
</feature>
<dbReference type="PANTHER" id="PTHR22911:SF137">
    <property type="entry name" value="SOLUTE CARRIER FAMILY 35 MEMBER G2-RELATED"/>
    <property type="match status" value="1"/>
</dbReference>
<feature type="transmembrane region" description="Helical" evidence="8">
    <location>
        <begin position="16"/>
        <end position="35"/>
    </location>
</feature>
<comment type="subcellular location">
    <subcellularLocation>
        <location evidence="1">Cell membrane</location>
        <topology evidence="1">Multi-pass membrane protein</topology>
    </subcellularLocation>
</comment>
<feature type="transmembrane region" description="Helical" evidence="8">
    <location>
        <begin position="47"/>
        <end position="66"/>
    </location>
</feature>
<feature type="transmembrane region" description="Helical" evidence="8">
    <location>
        <begin position="134"/>
        <end position="151"/>
    </location>
</feature>
<gene>
    <name evidence="10" type="ORF">ATC03_15080</name>
</gene>
<keyword evidence="3" id="KW-0813">Transport</keyword>
<feature type="transmembrane region" description="Helical" evidence="8">
    <location>
        <begin position="278"/>
        <end position="296"/>
    </location>
</feature>
<keyword evidence="6 8" id="KW-1133">Transmembrane helix</keyword>
<keyword evidence="11" id="KW-1185">Reference proteome</keyword>
<keyword evidence="5 8" id="KW-0812">Transmembrane</keyword>
<evidence type="ECO:0000313" key="11">
    <source>
        <dbReference type="Proteomes" id="UP000078437"/>
    </source>
</evidence>
<dbReference type="GO" id="GO:0005886">
    <property type="term" value="C:plasma membrane"/>
    <property type="evidence" value="ECO:0007669"/>
    <property type="project" value="UniProtKB-SubCell"/>
</dbReference>
<proteinExistence type="inferred from homology"/>
<evidence type="ECO:0000256" key="3">
    <source>
        <dbReference type="ARBA" id="ARBA00022448"/>
    </source>
</evidence>
<evidence type="ECO:0000256" key="7">
    <source>
        <dbReference type="ARBA" id="ARBA00023136"/>
    </source>
</evidence>
<evidence type="ECO:0000259" key="9">
    <source>
        <dbReference type="Pfam" id="PF00892"/>
    </source>
</evidence>
<keyword evidence="4" id="KW-1003">Cell membrane</keyword>
<protein>
    <submittedName>
        <fullName evidence="10">Protein rarD</fullName>
    </submittedName>
</protein>
<feature type="transmembrane region" description="Helical" evidence="8">
    <location>
        <begin position="78"/>
        <end position="97"/>
    </location>
</feature>
<sequence length="310" mass="33501">MAATASKTGGVSRQGLAFAISSYVLWGFLPIYFIALAPSGPFEIVGWRVVLSLVFCALLLAVTRAWRPFFVLLRDRRIVLTMGLAGALIYVNWQTYVYATVSGQVVEAALGYFINPIVTVFLGVLVLRERLNATQWVAVGISIVAVVVLAIGYGQPPWIALVLAFSFGTYGLIKKRVGPKVDAVSGLTLETAWLTPIAVVILVVVGSTSGLSLGAYGTWHTVLLLCAGAITAVPLLLFAAAARRLPLIYMGFIQYFAPFIQFLVGVVVLQEPMPPERWVGFGLVWVALIVLTFDLVRGARAARRQVADLT</sequence>
<feature type="transmembrane region" description="Helical" evidence="8">
    <location>
        <begin position="157"/>
        <end position="173"/>
    </location>
</feature>
<dbReference type="KEGG" id="agy:ATC03_15080"/>
<evidence type="ECO:0000313" key="10">
    <source>
        <dbReference type="EMBL" id="ANJ28981.1"/>
    </source>
</evidence>
<dbReference type="Pfam" id="PF00892">
    <property type="entry name" value="EamA"/>
    <property type="match status" value="1"/>
</dbReference>
<dbReference type="InterPro" id="IPR037185">
    <property type="entry name" value="EmrE-like"/>
</dbReference>
<keyword evidence="7 8" id="KW-0472">Membrane</keyword>
<accession>A0A191WL76</accession>
<dbReference type="SUPFAM" id="SSF103481">
    <property type="entry name" value="Multidrug resistance efflux transporter EmrE"/>
    <property type="match status" value="2"/>
</dbReference>
<dbReference type="EMBL" id="CP013979">
    <property type="protein sequence ID" value="ANJ28981.1"/>
    <property type="molecule type" value="Genomic_DNA"/>
</dbReference>
<comment type="similarity">
    <text evidence="2">Belongs to the EamA transporter family.</text>
</comment>
<dbReference type="NCBIfam" id="TIGR00688">
    <property type="entry name" value="rarD"/>
    <property type="match status" value="1"/>
</dbReference>
<name>A0A191WL76_9MICO</name>